<evidence type="ECO:0000313" key="8">
    <source>
        <dbReference type="EMBL" id="RZM79375.1"/>
    </source>
</evidence>
<dbReference type="InterPro" id="IPR003594">
    <property type="entry name" value="HATPase_dom"/>
</dbReference>
<organism evidence="8 9">
    <name type="scientific">Leptolyngbya iicbica LK</name>
    <dbReference type="NCBI Taxonomy" id="2294035"/>
    <lineage>
        <taxon>Bacteria</taxon>
        <taxon>Bacillati</taxon>
        <taxon>Cyanobacteriota</taxon>
        <taxon>Cyanophyceae</taxon>
        <taxon>Leptolyngbyales</taxon>
        <taxon>Leptolyngbyaceae</taxon>
        <taxon>Leptolyngbya group</taxon>
        <taxon>Leptolyngbya</taxon>
        <taxon>Leptolyngbya iicbica</taxon>
    </lineage>
</organism>
<keyword evidence="4 8" id="KW-0418">Kinase</keyword>
<dbReference type="Gene3D" id="1.10.287.130">
    <property type="match status" value="1"/>
</dbReference>
<sequence length="558" mass="61564">MVSSGLAPSAMFGANHKQCFLIRLLSSATFNRDYRKFYTFGVRLGCICMAIAHLLGPCSLLGEFGHTETCIFLVRPIQRSPPMHDWSLFTTRPSPDHSPVTPVSLGVDATLDALPLHAAELDLALPGSVAAEQFNHFPELPGLLLTEQQAFVGVLSRQQFLEFLLRPKACELFMQEPLSVIYRYTRRRPLMFPAETPILVAARAALRQPSELQGEPILVSTAEGDRLISAHDLNQAHWQIRGIETQVRHERAQAAMLQSQKMAALGRLVDGIAHEIMDPLGFIWGNLSHVDQYCQQLLQLLAVYEAASTDWTNPSALDELQELQDEIELDYLREDLPLTLNSIKGGAARLKQLASSLQNFCHIDEVYPKPADLHGLIDSIVLLLKSCLTTHIQIDCQYDALPPVPCFAGQLSQVLMNVLTHCIDALLSMAAGQSAETDFAMGSLGSSSMSLAITPRITITTQLYDANPAVPMSDRWVMLTIADNGPGLSAATLQEIQEAFSIRQRLERETELATCYRLITAKHGGKFAVRSPASHPDSDSRAIGTEFEIQLPLYNLDS</sequence>
<keyword evidence="5" id="KW-0067">ATP-binding</keyword>
<evidence type="ECO:0000256" key="1">
    <source>
        <dbReference type="ARBA" id="ARBA00022553"/>
    </source>
</evidence>
<keyword evidence="3" id="KW-0547">Nucleotide-binding</keyword>
<dbReference type="GO" id="GO:0005524">
    <property type="term" value="F:ATP binding"/>
    <property type="evidence" value="ECO:0007669"/>
    <property type="project" value="UniProtKB-KW"/>
</dbReference>
<dbReference type="EMBL" id="QVFV01000002">
    <property type="protein sequence ID" value="RZM79375.1"/>
    <property type="molecule type" value="Genomic_DNA"/>
</dbReference>
<dbReference type="GO" id="GO:0016301">
    <property type="term" value="F:kinase activity"/>
    <property type="evidence" value="ECO:0007669"/>
    <property type="project" value="UniProtKB-KW"/>
</dbReference>
<keyword evidence="6" id="KW-0902">Two-component regulatory system</keyword>
<name>A0A4Q7EDT4_9CYAN</name>
<evidence type="ECO:0000313" key="9">
    <source>
        <dbReference type="Proteomes" id="UP000292459"/>
    </source>
</evidence>
<evidence type="ECO:0000256" key="5">
    <source>
        <dbReference type="ARBA" id="ARBA00022840"/>
    </source>
</evidence>
<dbReference type="PANTHER" id="PTHR43065:SF10">
    <property type="entry name" value="PEROXIDE STRESS-ACTIVATED HISTIDINE KINASE MAK3"/>
    <property type="match status" value="1"/>
</dbReference>
<keyword evidence="1" id="KW-0597">Phosphoprotein</keyword>
<evidence type="ECO:0000256" key="3">
    <source>
        <dbReference type="ARBA" id="ARBA00022741"/>
    </source>
</evidence>
<dbReference type="Proteomes" id="UP000292459">
    <property type="component" value="Unassembled WGS sequence"/>
</dbReference>
<keyword evidence="9" id="KW-1185">Reference proteome</keyword>
<keyword evidence="2" id="KW-0808">Transferase</keyword>
<dbReference type="AlphaFoldDB" id="A0A4Q7EDT4"/>
<dbReference type="PANTHER" id="PTHR43065">
    <property type="entry name" value="SENSOR HISTIDINE KINASE"/>
    <property type="match status" value="1"/>
</dbReference>
<evidence type="ECO:0000259" key="7">
    <source>
        <dbReference type="PROSITE" id="PS50109"/>
    </source>
</evidence>
<proteinExistence type="predicted"/>
<dbReference type="OrthoDB" id="9773246at2"/>
<dbReference type="PROSITE" id="PS50109">
    <property type="entry name" value="HIS_KIN"/>
    <property type="match status" value="1"/>
</dbReference>
<accession>A0A4Q7EDT4</accession>
<dbReference type="Pfam" id="PF02518">
    <property type="entry name" value="HATPase_c"/>
    <property type="match status" value="1"/>
</dbReference>
<dbReference type="InterPro" id="IPR005467">
    <property type="entry name" value="His_kinase_dom"/>
</dbReference>
<dbReference type="GO" id="GO:0000160">
    <property type="term" value="P:phosphorelay signal transduction system"/>
    <property type="evidence" value="ECO:0007669"/>
    <property type="project" value="UniProtKB-KW"/>
</dbReference>
<evidence type="ECO:0000256" key="2">
    <source>
        <dbReference type="ARBA" id="ARBA00022679"/>
    </source>
</evidence>
<evidence type="ECO:0000256" key="4">
    <source>
        <dbReference type="ARBA" id="ARBA00022777"/>
    </source>
</evidence>
<gene>
    <name evidence="8" type="ORF">DYY88_11550</name>
</gene>
<dbReference type="Gene3D" id="3.30.565.10">
    <property type="entry name" value="Histidine kinase-like ATPase, C-terminal domain"/>
    <property type="match status" value="1"/>
</dbReference>
<dbReference type="InterPro" id="IPR036890">
    <property type="entry name" value="HATPase_C_sf"/>
</dbReference>
<comment type="caution">
    <text evidence="8">The sequence shown here is derived from an EMBL/GenBank/DDBJ whole genome shotgun (WGS) entry which is preliminary data.</text>
</comment>
<reference evidence="8 9" key="1">
    <citation type="submission" date="2018-11" db="EMBL/GenBank/DDBJ databases">
        <title>Whole genome sequencing of an environmental sample.</title>
        <authorList>
            <person name="Sarangi A.N."/>
            <person name="Singh D."/>
            <person name="Tripathy S."/>
        </authorList>
    </citation>
    <scope>NUCLEOTIDE SEQUENCE [LARGE SCALE GENOMIC DNA]</scope>
    <source>
        <strain evidence="8 9">Lakshadweep</strain>
    </source>
</reference>
<dbReference type="SUPFAM" id="SSF55874">
    <property type="entry name" value="ATPase domain of HSP90 chaperone/DNA topoisomerase II/histidine kinase"/>
    <property type="match status" value="1"/>
</dbReference>
<protein>
    <submittedName>
        <fullName evidence="8">Sensor histidine kinase</fullName>
    </submittedName>
</protein>
<evidence type="ECO:0000256" key="6">
    <source>
        <dbReference type="ARBA" id="ARBA00023012"/>
    </source>
</evidence>
<feature type="domain" description="Histidine kinase" evidence="7">
    <location>
        <begin position="271"/>
        <end position="555"/>
    </location>
</feature>